<dbReference type="RefSeq" id="WP_125568106.1">
    <property type="nucleotide sequence ID" value="NZ_AP019307.1"/>
</dbReference>
<evidence type="ECO:0000313" key="4">
    <source>
        <dbReference type="EMBL" id="BBH17155.1"/>
    </source>
</evidence>
<sequence length="179" mass="19976">MSNDYTIRTATTDDAAACAAIYAPYVRETAITFETDPPSVEEMARRIAAANEQHVWLVMEVDGEIVGYAYGGKFAQRAAYRWATEGSVYLDMNRRGAGRGRALYAALIERLRDRGYRRFVGVVALPNEPSMRLHRAFGFAEMGVMRNIGWKHDAWHDVAYLGLNLTPGEDLTIAPPEVS</sequence>
<dbReference type="SUPFAM" id="SSF55729">
    <property type="entry name" value="Acyl-CoA N-acyltransferases (Nat)"/>
    <property type="match status" value="1"/>
</dbReference>
<accession>A0A3G9IMC1</accession>
<organism evidence="4 5">
    <name type="scientific">Nocardioides baekrokdamisoli</name>
    <dbReference type="NCBI Taxonomy" id="1804624"/>
    <lineage>
        <taxon>Bacteria</taxon>
        <taxon>Bacillati</taxon>
        <taxon>Actinomycetota</taxon>
        <taxon>Actinomycetes</taxon>
        <taxon>Propionibacteriales</taxon>
        <taxon>Nocardioidaceae</taxon>
        <taxon>Nocardioides</taxon>
    </lineage>
</organism>
<dbReference type="PANTHER" id="PTHR43072:SF23">
    <property type="entry name" value="UPF0039 PROTEIN C11D3.02C"/>
    <property type="match status" value="1"/>
</dbReference>
<dbReference type="EMBL" id="AP019307">
    <property type="protein sequence ID" value="BBH17155.1"/>
    <property type="molecule type" value="Genomic_DNA"/>
</dbReference>
<dbReference type="Pfam" id="PF13420">
    <property type="entry name" value="Acetyltransf_4"/>
    <property type="match status" value="1"/>
</dbReference>
<proteinExistence type="predicted"/>
<dbReference type="InterPro" id="IPR000182">
    <property type="entry name" value="GNAT_dom"/>
</dbReference>
<evidence type="ECO:0000256" key="2">
    <source>
        <dbReference type="ARBA" id="ARBA00023315"/>
    </source>
</evidence>
<dbReference type="Proteomes" id="UP000271573">
    <property type="component" value="Chromosome"/>
</dbReference>
<evidence type="ECO:0000259" key="3">
    <source>
        <dbReference type="PROSITE" id="PS51186"/>
    </source>
</evidence>
<dbReference type="CDD" id="cd04301">
    <property type="entry name" value="NAT_SF"/>
    <property type="match status" value="1"/>
</dbReference>
<keyword evidence="2" id="KW-0012">Acyltransferase</keyword>
<feature type="domain" description="N-acetyltransferase" evidence="3">
    <location>
        <begin position="5"/>
        <end position="166"/>
    </location>
</feature>
<protein>
    <submittedName>
        <fullName evidence="4">N-acetyltransferase</fullName>
    </submittedName>
</protein>
<dbReference type="PANTHER" id="PTHR43072">
    <property type="entry name" value="N-ACETYLTRANSFERASE"/>
    <property type="match status" value="1"/>
</dbReference>
<dbReference type="AlphaFoldDB" id="A0A3G9IMC1"/>
<keyword evidence="1 4" id="KW-0808">Transferase</keyword>
<dbReference type="PROSITE" id="PS51186">
    <property type="entry name" value="GNAT"/>
    <property type="match status" value="1"/>
</dbReference>
<evidence type="ECO:0000256" key="1">
    <source>
        <dbReference type="ARBA" id="ARBA00022679"/>
    </source>
</evidence>
<dbReference type="InterPro" id="IPR016181">
    <property type="entry name" value="Acyl_CoA_acyltransferase"/>
</dbReference>
<evidence type="ECO:0000313" key="5">
    <source>
        <dbReference type="Proteomes" id="UP000271573"/>
    </source>
</evidence>
<reference evidence="4 5" key="1">
    <citation type="submission" date="2018-11" db="EMBL/GenBank/DDBJ databases">
        <title>Complete genome sequence of Nocardioides baekrokdamisoli strain KCTC 39748.</title>
        <authorList>
            <person name="Kang S.W."/>
            <person name="Lee K.C."/>
            <person name="Kim K.K."/>
            <person name="Kim J.S."/>
            <person name="Kim D.S."/>
            <person name="Ko S.H."/>
            <person name="Yang S.H."/>
            <person name="Shin Y.K."/>
            <person name="Lee J.S."/>
        </authorList>
    </citation>
    <scope>NUCLEOTIDE SEQUENCE [LARGE SCALE GENOMIC DNA]</scope>
    <source>
        <strain evidence="4 5">KCTC 39748</strain>
    </source>
</reference>
<dbReference type="KEGG" id="nbe:Back2_14420"/>
<gene>
    <name evidence="4" type="primary">yncA</name>
    <name evidence="4" type="ORF">Back2_14420</name>
</gene>
<keyword evidence="5" id="KW-1185">Reference proteome</keyword>
<dbReference type="Gene3D" id="3.40.630.30">
    <property type="match status" value="1"/>
</dbReference>
<name>A0A3G9IMC1_9ACTN</name>
<dbReference type="GO" id="GO:0016747">
    <property type="term" value="F:acyltransferase activity, transferring groups other than amino-acyl groups"/>
    <property type="evidence" value="ECO:0007669"/>
    <property type="project" value="InterPro"/>
</dbReference>
<dbReference type="OrthoDB" id="3173333at2"/>